<feature type="transmembrane region" description="Helical" evidence="5">
    <location>
        <begin position="148"/>
        <end position="168"/>
    </location>
</feature>
<feature type="transmembrane region" description="Helical" evidence="5">
    <location>
        <begin position="259"/>
        <end position="285"/>
    </location>
</feature>
<dbReference type="PANTHER" id="PTHR12308">
    <property type="entry name" value="ANOCTAMIN"/>
    <property type="match status" value="1"/>
</dbReference>
<feature type="transmembrane region" description="Helical" evidence="5">
    <location>
        <begin position="219"/>
        <end position="239"/>
    </location>
</feature>
<name>A0A7S1CFR8_9STRA</name>
<keyword evidence="2 5" id="KW-0812">Transmembrane</keyword>
<dbReference type="Pfam" id="PF04547">
    <property type="entry name" value="Anoctamin"/>
    <property type="match status" value="1"/>
</dbReference>
<reference evidence="7" key="1">
    <citation type="submission" date="2021-01" db="EMBL/GenBank/DDBJ databases">
        <authorList>
            <person name="Corre E."/>
            <person name="Pelletier E."/>
            <person name="Niang G."/>
            <person name="Scheremetjew M."/>
            <person name="Finn R."/>
            <person name="Kale V."/>
            <person name="Holt S."/>
            <person name="Cochrane G."/>
            <person name="Meng A."/>
            <person name="Brown T."/>
            <person name="Cohen L."/>
        </authorList>
    </citation>
    <scope>NUCLEOTIDE SEQUENCE</scope>
    <source>
        <strain evidence="7">Ms1</strain>
    </source>
</reference>
<evidence type="ECO:0000313" key="7">
    <source>
        <dbReference type="EMBL" id="CAD8916406.1"/>
    </source>
</evidence>
<gene>
    <name evidence="7" type="ORF">BSP0115_LOCUS9664</name>
</gene>
<dbReference type="PANTHER" id="PTHR12308:SF80">
    <property type="entry name" value="DUF590 FAMILY PROTEIN"/>
    <property type="match status" value="1"/>
</dbReference>
<keyword evidence="4 5" id="KW-0472">Membrane</keyword>
<dbReference type="EMBL" id="HBFS01014325">
    <property type="protein sequence ID" value="CAD8916406.1"/>
    <property type="molecule type" value="Transcribed_RNA"/>
</dbReference>
<feature type="transmembrane region" description="Helical" evidence="5">
    <location>
        <begin position="368"/>
        <end position="393"/>
    </location>
</feature>
<proteinExistence type="predicted"/>
<keyword evidence="3 5" id="KW-1133">Transmembrane helix</keyword>
<feature type="transmembrane region" description="Helical" evidence="5">
    <location>
        <begin position="317"/>
        <end position="339"/>
    </location>
</feature>
<dbReference type="InterPro" id="IPR049452">
    <property type="entry name" value="Anoctamin_TM"/>
</dbReference>
<sequence>MEADDEHVRHSSLCSSLDEIKKEYGRGVFVYFHMLRFVGLGNLVMGLIALAAFLGADSEGIVDDGVATMFLSSYPAASHGAWAATSVLMLLAGIAIGPGYRRYQAFLSKKWTGADREEEIERDDAIIEYDKNGARITISSSSRRCRKYVSVFVFVLVLVAQGVLQWLLHVALADASDNTTAQIIAVVITVLNIVWKTIGKKLTIFEKHETWTSYREWDTGKVFLLKLFNLVILYIVKTVTAQSGNNADECPLKALGYQFFWLIVYDLTLNNMVELAAPLAMTFVYKKLGWTKGKGDNASKPRFDLAEEYVEVLYRQFVVFLGMLVFPLLAMVSAFAFVLEHWLDKARLLYICQKPTKREEPLRGKLVMWLYGLTCLAALASFPNGAAWVLGGYNMEHCGFFM</sequence>
<feature type="domain" description="Anoctamin transmembrane" evidence="6">
    <location>
        <begin position="20"/>
        <end position="386"/>
    </location>
</feature>
<dbReference type="InterPro" id="IPR007632">
    <property type="entry name" value="Anoctamin"/>
</dbReference>
<evidence type="ECO:0000256" key="3">
    <source>
        <dbReference type="ARBA" id="ARBA00022989"/>
    </source>
</evidence>
<protein>
    <recommendedName>
        <fullName evidence="6">Anoctamin transmembrane domain-containing protein</fullName>
    </recommendedName>
</protein>
<evidence type="ECO:0000256" key="4">
    <source>
        <dbReference type="ARBA" id="ARBA00023136"/>
    </source>
</evidence>
<feature type="transmembrane region" description="Helical" evidence="5">
    <location>
        <begin position="76"/>
        <end position="100"/>
    </location>
</feature>
<dbReference type="GO" id="GO:0005254">
    <property type="term" value="F:chloride channel activity"/>
    <property type="evidence" value="ECO:0007669"/>
    <property type="project" value="TreeGrafter"/>
</dbReference>
<accession>A0A7S1CFR8</accession>
<comment type="subcellular location">
    <subcellularLocation>
        <location evidence="1">Membrane</location>
        <topology evidence="1">Multi-pass membrane protein</topology>
    </subcellularLocation>
</comment>
<evidence type="ECO:0000256" key="2">
    <source>
        <dbReference type="ARBA" id="ARBA00022692"/>
    </source>
</evidence>
<feature type="transmembrane region" description="Helical" evidence="5">
    <location>
        <begin position="180"/>
        <end position="198"/>
    </location>
</feature>
<feature type="transmembrane region" description="Helical" evidence="5">
    <location>
        <begin position="28"/>
        <end position="56"/>
    </location>
</feature>
<evidence type="ECO:0000259" key="6">
    <source>
        <dbReference type="Pfam" id="PF04547"/>
    </source>
</evidence>
<organism evidence="7">
    <name type="scientific">Bicosoecida sp. CB-2014</name>
    <dbReference type="NCBI Taxonomy" id="1486930"/>
    <lineage>
        <taxon>Eukaryota</taxon>
        <taxon>Sar</taxon>
        <taxon>Stramenopiles</taxon>
        <taxon>Bigyra</taxon>
        <taxon>Opalozoa</taxon>
        <taxon>Bicosoecida</taxon>
    </lineage>
</organism>
<evidence type="ECO:0000256" key="1">
    <source>
        <dbReference type="ARBA" id="ARBA00004141"/>
    </source>
</evidence>
<dbReference type="AlphaFoldDB" id="A0A7S1CFR8"/>
<evidence type="ECO:0000256" key="5">
    <source>
        <dbReference type="SAM" id="Phobius"/>
    </source>
</evidence>
<dbReference type="GO" id="GO:0016020">
    <property type="term" value="C:membrane"/>
    <property type="evidence" value="ECO:0007669"/>
    <property type="project" value="UniProtKB-SubCell"/>
</dbReference>